<dbReference type="Proteomes" id="UP000239874">
    <property type="component" value="Unassembled WGS sequence"/>
</dbReference>
<organism evidence="2 3">
    <name type="scientific">Nocardia nova</name>
    <dbReference type="NCBI Taxonomy" id="37330"/>
    <lineage>
        <taxon>Bacteria</taxon>
        <taxon>Bacillati</taxon>
        <taxon>Actinomycetota</taxon>
        <taxon>Actinomycetes</taxon>
        <taxon>Mycobacteriales</taxon>
        <taxon>Nocardiaceae</taxon>
        <taxon>Nocardia</taxon>
    </lineage>
</organism>
<gene>
    <name evidence="2" type="ORF">C5E45_17085</name>
</gene>
<evidence type="ECO:0000313" key="3">
    <source>
        <dbReference type="Proteomes" id="UP000239874"/>
    </source>
</evidence>
<feature type="compositionally biased region" description="Basic and acidic residues" evidence="1">
    <location>
        <begin position="451"/>
        <end position="460"/>
    </location>
</feature>
<name>A0A2S6ANV0_9NOCA</name>
<sequence>MKNGTYATLVSAEHTQAWDADQLGLQRQINDLAGQLGADVDPANSTGGDNFESLSLEQIRDLTYEIKPDMVHAVSEAWGKIGSGLGDATRTLSDGLKKEIAEGWQGMAAGKAAEALGGFLQTSESIGKSASLVGMKVAFAQRGSDETFRMLGPVLSAVAPVSGALVQNPGLPNLAPAAAPSGPQLPILAEQQGQDSKRDEAKQACLQVLRNVYAPGIRGGDQGVPVIPPVQPVANPVGPPNVGPGPSGPGIPNLGGGNQPSPGGNESNSGTPNGDPNTGNDGGATSNPGSTTSPGTRPSAVDGTGLSQQGTGGPALPTAASTTVAGFDPTGGLGGGPSGSGIGGGAAGHGFGGGSSSSGGGMPRAGGPAVSVPGKPFVEPLAPLGLRSPGQAGAPGAPGMAPGMGGRGGGKSEEDKERASSELLRGQHLEEWIDDGRAVMPAYGAIGESPPQERHPDSRPPRTPAPNAPDQGRAPGEYR</sequence>
<feature type="compositionally biased region" description="Pro residues" evidence="1">
    <location>
        <begin position="226"/>
        <end position="249"/>
    </location>
</feature>
<proteinExistence type="predicted"/>
<dbReference type="EMBL" id="PSZC01000011">
    <property type="protein sequence ID" value="PPJ36951.1"/>
    <property type="molecule type" value="Genomic_DNA"/>
</dbReference>
<evidence type="ECO:0000313" key="2">
    <source>
        <dbReference type="EMBL" id="PPJ36951.1"/>
    </source>
</evidence>
<accession>A0A2S6ANV0</accession>
<evidence type="ECO:0000256" key="1">
    <source>
        <dbReference type="SAM" id="MobiDB-lite"/>
    </source>
</evidence>
<evidence type="ECO:0008006" key="4">
    <source>
        <dbReference type="Google" id="ProtNLM"/>
    </source>
</evidence>
<feature type="compositionally biased region" description="Low complexity" evidence="1">
    <location>
        <begin position="389"/>
        <end position="401"/>
    </location>
</feature>
<comment type="caution">
    <text evidence="2">The sequence shown here is derived from an EMBL/GenBank/DDBJ whole genome shotgun (WGS) entry which is preliminary data.</text>
</comment>
<dbReference type="AlphaFoldDB" id="A0A2S6ANV0"/>
<reference evidence="2 3" key="1">
    <citation type="submission" date="2018-02" db="EMBL/GenBank/DDBJ databases">
        <title>8 Nocardia nova and 1 Nocardia cyriacigeorgica strain used for evolution to TMP-SMX.</title>
        <authorList>
            <person name="Mehta H."/>
            <person name="Weng J."/>
            <person name="Shamoo Y."/>
        </authorList>
    </citation>
    <scope>NUCLEOTIDE SEQUENCE [LARGE SCALE GENOMIC DNA]</scope>
    <source>
        <strain evidence="2 3">MDA3139</strain>
    </source>
</reference>
<feature type="compositionally biased region" description="Low complexity" evidence="1">
    <location>
        <begin position="270"/>
        <end position="299"/>
    </location>
</feature>
<feature type="compositionally biased region" description="Basic and acidic residues" evidence="1">
    <location>
        <begin position="410"/>
        <end position="437"/>
    </location>
</feature>
<protein>
    <recommendedName>
        <fullName evidence="4">PPE family domain-containing protein</fullName>
    </recommendedName>
</protein>
<feature type="region of interest" description="Disordered" evidence="1">
    <location>
        <begin position="223"/>
        <end position="479"/>
    </location>
</feature>
<feature type="compositionally biased region" description="Gly residues" evidence="1">
    <location>
        <begin position="329"/>
        <end position="364"/>
    </location>
</feature>